<evidence type="ECO:0000313" key="3">
    <source>
        <dbReference type="Proteomes" id="UP000789759"/>
    </source>
</evidence>
<evidence type="ECO:0000256" key="1">
    <source>
        <dbReference type="SAM" id="MobiDB-lite"/>
    </source>
</evidence>
<organism evidence="2 3">
    <name type="scientific">Cetraspora pellucida</name>
    <dbReference type="NCBI Taxonomy" id="1433469"/>
    <lineage>
        <taxon>Eukaryota</taxon>
        <taxon>Fungi</taxon>
        <taxon>Fungi incertae sedis</taxon>
        <taxon>Mucoromycota</taxon>
        <taxon>Glomeromycotina</taxon>
        <taxon>Glomeromycetes</taxon>
        <taxon>Diversisporales</taxon>
        <taxon>Gigasporaceae</taxon>
        <taxon>Cetraspora</taxon>
    </lineage>
</organism>
<protein>
    <submittedName>
        <fullName evidence="2">12866_t:CDS:1</fullName>
    </submittedName>
</protein>
<feature type="compositionally biased region" description="Basic and acidic residues" evidence="1">
    <location>
        <begin position="175"/>
        <end position="187"/>
    </location>
</feature>
<evidence type="ECO:0000313" key="2">
    <source>
        <dbReference type="EMBL" id="CAG8762721.1"/>
    </source>
</evidence>
<keyword evidence="3" id="KW-1185">Reference proteome</keyword>
<sequence length="308" mass="33982">KQSTISSEIKIPYNQKVEQGLIYKLFIFINKKHLSNSISDRQILENILDENDSTSGSASHLRLNTEVSPNNMTHIFNSSDVDEIGESEDGDFSDDNNEDDDKNYDSFYQKIANNRFKNIVRDHTLEAEQAREAELVSKETPFDLAHSANISTRRRHRNPTLPPTYDGVSSIPSMNRREFTAGQRDRSASPTRRVPSRRDENTNRDNVNNLGGDLGNNVGGNSSHNANDVGRDSGHNANDVGENSGHSVDDTGGDLGENLYDTTYKFSSDLTSITSALNISASQNDSDFSMADAGGDSQLLESINEEGS</sequence>
<feature type="region of interest" description="Disordered" evidence="1">
    <location>
        <begin position="51"/>
        <end position="103"/>
    </location>
</feature>
<dbReference type="AlphaFoldDB" id="A0A9N9NR58"/>
<dbReference type="Proteomes" id="UP000789759">
    <property type="component" value="Unassembled WGS sequence"/>
</dbReference>
<gene>
    <name evidence="2" type="ORF">CPELLU_LOCUS15411</name>
</gene>
<feature type="compositionally biased region" description="Acidic residues" evidence="1">
    <location>
        <begin position="80"/>
        <end position="102"/>
    </location>
</feature>
<comment type="caution">
    <text evidence="2">The sequence shown here is derived from an EMBL/GenBank/DDBJ whole genome shotgun (WGS) entry which is preliminary data.</text>
</comment>
<reference evidence="2" key="1">
    <citation type="submission" date="2021-06" db="EMBL/GenBank/DDBJ databases">
        <authorList>
            <person name="Kallberg Y."/>
            <person name="Tangrot J."/>
            <person name="Rosling A."/>
        </authorList>
    </citation>
    <scope>NUCLEOTIDE SEQUENCE</scope>
    <source>
        <strain evidence="2">FL966</strain>
    </source>
</reference>
<feature type="non-terminal residue" evidence="2">
    <location>
        <position position="308"/>
    </location>
</feature>
<accession>A0A9N9NR58</accession>
<feature type="region of interest" description="Disordered" evidence="1">
    <location>
        <begin position="149"/>
        <end position="254"/>
    </location>
</feature>
<feature type="compositionally biased region" description="Polar residues" evidence="1">
    <location>
        <begin position="65"/>
        <end position="79"/>
    </location>
</feature>
<dbReference type="EMBL" id="CAJVQA010020259">
    <property type="protein sequence ID" value="CAG8762721.1"/>
    <property type="molecule type" value="Genomic_DNA"/>
</dbReference>
<proteinExistence type="predicted"/>
<dbReference type="OrthoDB" id="2376375at2759"/>
<name>A0A9N9NR58_9GLOM</name>